<keyword evidence="3" id="KW-1185">Reference proteome</keyword>
<feature type="transmembrane region" description="Helical" evidence="1">
    <location>
        <begin position="167"/>
        <end position="184"/>
    </location>
</feature>
<feature type="transmembrane region" description="Helical" evidence="1">
    <location>
        <begin position="6"/>
        <end position="24"/>
    </location>
</feature>
<dbReference type="RefSeq" id="WP_219780793.1">
    <property type="nucleotide sequence ID" value="NZ_JAHXPT010000013.1"/>
</dbReference>
<feature type="transmembrane region" description="Helical" evidence="1">
    <location>
        <begin position="279"/>
        <end position="300"/>
    </location>
</feature>
<dbReference type="EMBL" id="JAHXPT010000013">
    <property type="protein sequence ID" value="MBW6411325.1"/>
    <property type="molecule type" value="Genomic_DNA"/>
</dbReference>
<evidence type="ECO:0000313" key="2">
    <source>
        <dbReference type="EMBL" id="MBW6411325.1"/>
    </source>
</evidence>
<feature type="transmembrane region" description="Helical" evidence="1">
    <location>
        <begin position="254"/>
        <end position="273"/>
    </location>
</feature>
<evidence type="ECO:0000256" key="1">
    <source>
        <dbReference type="SAM" id="Phobius"/>
    </source>
</evidence>
<reference evidence="2 3" key="1">
    <citation type="submission" date="2021-07" db="EMBL/GenBank/DDBJ databases">
        <title>Clostridium weizhouense sp. nov., an anaerobic bacterium isolated from activated sludge of Petroleum wastewater.</title>
        <authorList>
            <person name="Li Q."/>
        </authorList>
    </citation>
    <scope>NUCLEOTIDE SEQUENCE [LARGE SCALE GENOMIC DNA]</scope>
    <source>
        <strain evidence="2 3">YB-6</strain>
    </source>
</reference>
<feature type="transmembrane region" description="Helical" evidence="1">
    <location>
        <begin position="387"/>
        <end position="410"/>
    </location>
</feature>
<feature type="transmembrane region" description="Helical" evidence="1">
    <location>
        <begin position="466"/>
        <end position="488"/>
    </location>
</feature>
<feature type="transmembrane region" description="Helical" evidence="1">
    <location>
        <begin position="604"/>
        <end position="626"/>
    </location>
</feature>
<protein>
    <submittedName>
        <fullName evidence="2">Uncharacterized protein</fullName>
    </submittedName>
</protein>
<feature type="transmembrane region" description="Helical" evidence="1">
    <location>
        <begin position="500"/>
        <end position="519"/>
    </location>
</feature>
<keyword evidence="1" id="KW-1133">Transmembrane helix</keyword>
<proteinExistence type="predicted"/>
<feature type="transmembrane region" description="Helical" evidence="1">
    <location>
        <begin position="571"/>
        <end position="592"/>
    </location>
</feature>
<feature type="transmembrane region" description="Helical" evidence="1">
    <location>
        <begin position="36"/>
        <end position="55"/>
    </location>
</feature>
<sequence length="646" mass="74203">MILISNKLIFLVMLLSPILALLIFHPNKIIKKTSKFSIIISLICVTFISPIIILINLKYWALLIILLPIIFRGLGVVLNKIPIPDVAFKLNKDVIIQLLIVSVGILALILLTIDYDMWSGLWLSLAILIFSGTIIMPQIDKFKLLYGVVFGALSFFMTPILKNNNGLATYFISWLICVVPFYYVPIVKRFIKYEVIPFIALSITSVILMKNGGISFIWNKFFSALFLMIVIHIMIACINYILENIKKSTVAFPIKQYYLPIILIIIEFILIYYKNEFSNFNYIISIPIMILSLEILIIYLGRIMIPLMYKLQNKHTFIKVNDIYDIFTLIFGKKIGQFLYKIIVGEYYNKLTFHEICIGTTISIITPLCSALLVYRNITINDFISGVFSLIPIYNTLAITFMIICGITVLDSIIKLFNNNRYSVGLKENDAINLSSTISVNYFFLFIYYLYIFLPSIDKINIYIKLFILIWLFAVSLSICISLSIDLSKPKYNTLKHTRHYASIFLYGNSIFIIIYSTLTDSLQISTSNSLINIFMKYYYIIIVCTFLCKLVGFDTSIASKKMRTKHIKDCVILTFLLGFSGIPLLIFGGIVLKISHSITLAKFITNLMYLSFMIEFTKSFIIAIMPSKNNIDQSLTKYIRFNPIK</sequence>
<feature type="transmembrane region" description="Helical" evidence="1">
    <location>
        <begin position="221"/>
        <end position="242"/>
    </location>
</feature>
<organism evidence="2 3">
    <name type="scientific">Clostridium weizhouense</name>
    <dbReference type="NCBI Taxonomy" id="2859781"/>
    <lineage>
        <taxon>Bacteria</taxon>
        <taxon>Bacillati</taxon>
        <taxon>Bacillota</taxon>
        <taxon>Clostridia</taxon>
        <taxon>Eubacteriales</taxon>
        <taxon>Clostridiaceae</taxon>
        <taxon>Clostridium</taxon>
    </lineage>
</organism>
<feature type="transmembrane region" description="Helical" evidence="1">
    <location>
        <begin position="119"/>
        <end position="137"/>
    </location>
</feature>
<name>A0ABS7ARN4_9CLOT</name>
<accession>A0ABS7ARN4</accession>
<feature type="transmembrane region" description="Helical" evidence="1">
    <location>
        <begin position="431"/>
        <end position="454"/>
    </location>
</feature>
<feature type="transmembrane region" description="Helical" evidence="1">
    <location>
        <begin position="356"/>
        <end position="375"/>
    </location>
</feature>
<feature type="transmembrane region" description="Helical" evidence="1">
    <location>
        <begin position="144"/>
        <end position="161"/>
    </location>
</feature>
<feature type="transmembrane region" description="Helical" evidence="1">
    <location>
        <begin position="61"/>
        <end position="82"/>
    </location>
</feature>
<evidence type="ECO:0000313" key="3">
    <source>
        <dbReference type="Proteomes" id="UP001519921"/>
    </source>
</evidence>
<feature type="transmembrane region" description="Helical" evidence="1">
    <location>
        <begin position="191"/>
        <end position="209"/>
    </location>
</feature>
<feature type="transmembrane region" description="Helical" evidence="1">
    <location>
        <begin position="94"/>
        <end position="113"/>
    </location>
</feature>
<keyword evidence="1" id="KW-0472">Membrane</keyword>
<keyword evidence="1" id="KW-0812">Transmembrane</keyword>
<gene>
    <name evidence="2" type="ORF">KYD98_14620</name>
</gene>
<feature type="transmembrane region" description="Helical" evidence="1">
    <location>
        <begin position="539"/>
        <end position="559"/>
    </location>
</feature>
<dbReference type="Proteomes" id="UP001519921">
    <property type="component" value="Unassembled WGS sequence"/>
</dbReference>
<comment type="caution">
    <text evidence="2">The sequence shown here is derived from an EMBL/GenBank/DDBJ whole genome shotgun (WGS) entry which is preliminary data.</text>
</comment>